<dbReference type="GO" id="GO:0008270">
    <property type="term" value="F:zinc ion binding"/>
    <property type="evidence" value="ECO:0007669"/>
    <property type="project" value="UniProtKB-KW"/>
</dbReference>
<sequence length="640" mass="71567">MAVDKSCRHVRQAVRLTDFRRELKKRTHLLCETCIVPATLSPVESWEHYESATDVVVCVSCAFVGCVLNGHFRAHIEMHPKHFVGLQLVSKTFWCEPCRMDIPIDVRPKVETARQEFWDAVEEIAAKKRRQLRHLRRGVQTSMSPITTPVGSTTNVLLSHVLVDARGEELMPETKGEELLLDGEVRGRSEDEQERIGAAVLGMPLPTKAREDKTQRQVLKTAVRTREAGRDVTILTSSLDAANSSELPITVQGFTNLGNTCYFNASVQALLTVTHYFPEHMHIDEVLETMDTPITTTFTMLHETVKKRARKALTGELALDRPVKDKSSRSRSGSTSVLTVAPLLKEMRKKFVQFRGHYQQDAHELFASFLWAIDEEIDPPLLCPNEGPSTSAPVDNDTSNSCCSTNSSEFPDDDGDDSSRRHGTWSIDNTAESEQTGEYVQETPEGDSESDADLSEQEEMKQIFVKRETGETISMQVPKHATVKDVQHLLAKRLNLNEDDMMLNASKADTRATLSSRPGAAPHARVEKRKMYSRLNFTRNLFGGALTTAVTCKACSKRTEIVEDAFHISVSVPDGRSELTTADCLNNFVAETQLLVEANNGYDCEACSRQPMVRSAAGRFIRKKRLASSTLPKDYAAYRF</sequence>
<dbReference type="InterPro" id="IPR001607">
    <property type="entry name" value="Znf_UBP"/>
</dbReference>
<dbReference type="SUPFAM" id="SSF54001">
    <property type="entry name" value="Cysteine proteinases"/>
    <property type="match status" value="1"/>
</dbReference>
<reference evidence="8" key="2">
    <citation type="submission" date="2015-06" db="UniProtKB">
        <authorList>
            <consortium name="EnsemblProtists"/>
        </authorList>
    </citation>
    <scope>IDENTIFICATION</scope>
    <source>
        <strain evidence="8">Emoy2</strain>
    </source>
</reference>
<feature type="domain" description="UBP-type" evidence="7">
    <location>
        <begin position="5"/>
        <end position="121"/>
    </location>
</feature>
<dbReference type="STRING" id="559515.M4C5W0"/>
<dbReference type="InterPro" id="IPR028889">
    <property type="entry name" value="USP"/>
</dbReference>
<dbReference type="GO" id="GO:0004843">
    <property type="term" value="F:cysteine-type deubiquitinase activity"/>
    <property type="evidence" value="ECO:0007669"/>
    <property type="project" value="InterPro"/>
</dbReference>
<reference evidence="9" key="1">
    <citation type="journal article" date="2010" name="Science">
        <title>Signatures of adaptation to obligate biotrophy in the Hyaloperonospora arabidopsidis genome.</title>
        <authorList>
            <person name="Baxter L."/>
            <person name="Tripathy S."/>
            <person name="Ishaque N."/>
            <person name="Boot N."/>
            <person name="Cabral A."/>
            <person name="Kemen E."/>
            <person name="Thines M."/>
            <person name="Ah-Fong A."/>
            <person name="Anderson R."/>
            <person name="Badejoko W."/>
            <person name="Bittner-Eddy P."/>
            <person name="Boore J.L."/>
            <person name="Chibucos M.C."/>
            <person name="Coates M."/>
            <person name="Dehal P."/>
            <person name="Delehaunty K."/>
            <person name="Dong S."/>
            <person name="Downton P."/>
            <person name="Dumas B."/>
            <person name="Fabro G."/>
            <person name="Fronick C."/>
            <person name="Fuerstenberg S.I."/>
            <person name="Fulton L."/>
            <person name="Gaulin E."/>
            <person name="Govers F."/>
            <person name="Hughes L."/>
            <person name="Humphray S."/>
            <person name="Jiang R.H."/>
            <person name="Judelson H."/>
            <person name="Kamoun S."/>
            <person name="Kyung K."/>
            <person name="Meijer H."/>
            <person name="Minx P."/>
            <person name="Morris P."/>
            <person name="Nelson J."/>
            <person name="Phuntumart V."/>
            <person name="Qutob D."/>
            <person name="Rehmany A."/>
            <person name="Rougon-Cardoso A."/>
            <person name="Ryden P."/>
            <person name="Torto-Alalibo T."/>
            <person name="Studholme D."/>
            <person name="Wang Y."/>
            <person name="Win J."/>
            <person name="Wood J."/>
            <person name="Clifton S.W."/>
            <person name="Rogers J."/>
            <person name="Van den Ackerveken G."/>
            <person name="Jones J.D."/>
            <person name="McDowell J.M."/>
            <person name="Beynon J."/>
            <person name="Tyler B.M."/>
        </authorList>
    </citation>
    <scope>NUCLEOTIDE SEQUENCE [LARGE SCALE GENOMIC DNA]</scope>
    <source>
        <strain evidence="9">Emoy2</strain>
    </source>
</reference>
<dbReference type="InterPro" id="IPR013083">
    <property type="entry name" value="Znf_RING/FYVE/PHD"/>
</dbReference>
<dbReference type="CDD" id="cd17039">
    <property type="entry name" value="Ubl_ubiquitin_like"/>
    <property type="match status" value="1"/>
</dbReference>
<dbReference type="PANTHER" id="PTHR21646:SF39">
    <property type="entry name" value="UBIQUITIN CARBOXYL-TERMINAL HYDROLASE 16"/>
    <property type="match status" value="1"/>
</dbReference>
<dbReference type="PANTHER" id="PTHR21646">
    <property type="entry name" value="UBIQUITIN CARBOXYL-TERMINAL HYDROLASE"/>
    <property type="match status" value="1"/>
</dbReference>
<dbReference type="PROSITE" id="PS00972">
    <property type="entry name" value="USP_1"/>
    <property type="match status" value="1"/>
</dbReference>
<evidence type="ECO:0000259" key="7">
    <source>
        <dbReference type="PROSITE" id="PS50271"/>
    </source>
</evidence>
<feature type="compositionally biased region" description="Acidic residues" evidence="5">
    <location>
        <begin position="444"/>
        <end position="456"/>
    </location>
</feature>
<dbReference type="SUPFAM" id="SSF57850">
    <property type="entry name" value="RING/U-box"/>
    <property type="match status" value="1"/>
</dbReference>
<dbReference type="InterPro" id="IPR038765">
    <property type="entry name" value="Papain-like_cys_pep_sf"/>
</dbReference>
<dbReference type="Gene3D" id="3.30.40.10">
    <property type="entry name" value="Zinc/RING finger domain, C3HC4 (zinc finger)"/>
    <property type="match status" value="1"/>
</dbReference>
<feature type="compositionally biased region" description="Polar residues" evidence="5">
    <location>
        <begin position="426"/>
        <end position="438"/>
    </location>
</feature>
<feature type="domain" description="USP" evidence="6">
    <location>
        <begin position="252"/>
        <end position="640"/>
    </location>
</feature>
<dbReference type="eggNOG" id="KOG1867">
    <property type="taxonomic scope" value="Eukaryota"/>
</dbReference>
<evidence type="ECO:0000256" key="1">
    <source>
        <dbReference type="ARBA" id="ARBA00022723"/>
    </source>
</evidence>
<dbReference type="Gene3D" id="3.10.20.90">
    <property type="entry name" value="Phosphatidylinositol 3-kinase Catalytic Subunit, Chain A, domain 1"/>
    <property type="match status" value="1"/>
</dbReference>
<dbReference type="InParanoid" id="M4C5W0"/>
<evidence type="ECO:0000256" key="4">
    <source>
        <dbReference type="PROSITE-ProRule" id="PRU00502"/>
    </source>
</evidence>
<evidence type="ECO:0000313" key="8">
    <source>
        <dbReference type="EnsemblProtists" id="HpaP814489"/>
    </source>
</evidence>
<keyword evidence="1" id="KW-0479">Metal-binding</keyword>
<dbReference type="Gene3D" id="3.90.70.10">
    <property type="entry name" value="Cysteine proteinases"/>
    <property type="match status" value="1"/>
</dbReference>
<evidence type="ECO:0000256" key="5">
    <source>
        <dbReference type="SAM" id="MobiDB-lite"/>
    </source>
</evidence>
<protein>
    <submittedName>
        <fullName evidence="8">Uncharacterized protein</fullName>
    </submittedName>
</protein>
<dbReference type="InterPro" id="IPR029071">
    <property type="entry name" value="Ubiquitin-like_domsf"/>
</dbReference>
<dbReference type="EMBL" id="JH599876">
    <property type="status" value="NOT_ANNOTATED_CDS"/>
    <property type="molecule type" value="Genomic_DNA"/>
</dbReference>
<proteinExistence type="predicted"/>
<evidence type="ECO:0000259" key="6">
    <source>
        <dbReference type="PROSITE" id="PS50235"/>
    </source>
</evidence>
<keyword evidence="9" id="KW-1185">Reference proteome</keyword>
<dbReference type="GO" id="GO:0016579">
    <property type="term" value="P:protein deubiquitination"/>
    <property type="evidence" value="ECO:0007669"/>
    <property type="project" value="InterPro"/>
</dbReference>
<dbReference type="Pfam" id="PF02148">
    <property type="entry name" value="zf-UBP"/>
    <property type="match status" value="1"/>
</dbReference>
<evidence type="ECO:0000256" key="2">
    <source>
        <dbReference type="ARBA" id="ARBA00022771"/>
    </source>
</evidence>
<feature type="compositionally biased region" description="Low complexity" evidence="5">
    <location>
        <begin position="395"/>
        <end position="409"/>
    </location>
</feature>
<dbReference type="SUPFAM" id="SSF54236">
    <property type="entry name" value="Ubiquitin-like"/>
    <property type="match status" value="1"/>
</dbReference>
<dbReference type="PROSITE" id="PS50235">
    <property type="entry name" value="USP_3"/>
    <property type="match status" value="1"/>
</dbReference>
<accession>M4C5W0</accession>
<dbReference type="OMA" id="QCEAYML"/>
<dbReference type="EnsemblProtists" id="HpaT814489">
    <property type="protein sequence ID" value="HpaP814489"/>
    <property type="gene ID" value="HpaG814489"/>
</dbReference>
<dbReference type="InterPro" id="IPR018200">
    <property type="entry name" value="USP_CS"/>
</dbReference>
<keyword evidence="3" id="KW-0862">Zinc</keyword>
<evidence type="ECO:0000313" key="9">
    <source>
        <dbReference type="Proteomes" id="UP000011713"/>
    </source>
</evidence>
<feature type="region of interest" description="Disordered" evidence="5">
    <location>
        <begin position="382"/>
        <end position="456"/>
    </location>
</feature>
<dbReference type="VEuPathDB" id="FungiDB:HpaG814489"/>
<dbReference type="InterPro" id="IPR050185">
    <property type="entry name" value="Ub_carboxyl-term_hydrolase"/>
</dbReference>
<name>M4C5W0_HYAAE</name>
<keyword evidence="2 4" id="KW-0863">Zinc-finger</keyword>
<dbReference type="Proteomes" id="UP000011713">
    <property type="component" value="Unassembled WGS sequence"/>
</dbReference>
<organism evidence="8 9">
    <name type="scientific">Hyaloperonospora arabidopsidis (strain Emoy2)</name>
    <name type="common">Downy mildew agent</name>
    <name type="synonym">Peronospora arabidopsidis</name>
    <dbReference type="NCBI Taxonomy" id="559515"/>
    <lineage>
        <taxon>Eukaryota</taxon>
        <taxon>Sar</taxon>
        <taxon>Stramenopiles</taxon>
        <taxon>Oomycota</taxon>
        <taxon>Peronosporomycetes</taxon>
        <taxon>Peronosporales</taxon>
        <taxon>Peronosporaceae</taxon>
        <taxon>Hyaloperonospora</taxon>
    </lineage>
</organism>
<evidence type="ECO:0000256" key="3">
    <source>
        <dbReference type="ARBA" id="ARBA00022833"/>
    </source>
</evidence>
<dbReference type="PROSITE" id="PS50271">
    <property type="entry name" value="ZF_UBP"/>
    <property type="match status" value="1"/>
</dbReference>
<dbReference type="AlphaFoldDB" id="M4C5W0"/>
<dbReference type="Pfam" id="PF00443">
    <property type="entry name" value="UCH"/>
    <property type="match status" value="1"/>
</dbReference>
<dbReference type="InterPro" id="IPR001394">
    <property type="entry name" value="Peptidase_C19_UCH"/>
</dbReference>
<dbReference type="HOGENOM" id="CLU_010074_0_0_1"/>